<name>A0A8B7UBP0_CASCN</name>
<dbReference type="InterPro" id="IPR032108">
    <property type="entry name" value="CLIP1_ZNF"/>
</dbReference>
<organism evidence="8">
    <name type="scientific">Castor canadensis</name>
    <name type="common">American beaver</name>
    <dbReference type="NCBI Taxonomy" id="51338"/>
    <lineage>
        <taxon>Eukaryota</taxon>
        <taxon>Metazoa</taxon>
        <taxon>Chordata</taxon>
        <taxon>Craniata</taxon>
        <taxon>Vertebrata</taxon>
        <taxon>Euteleostomi</taxon>
        <taxon>Mammalia</taxon>
        <taxon>Eutheria</taxon>
        <taxon>Euarchontoglires</taxon>
        <taxon>Glires</taxon>
        <taxon>Rodentia</taxon>
        <taxon>Castorimorpha</taxon>
        <taxon>Castoridae</taxon>
        <taxon>Castor</taxon>
    </lineage>
</organism>
<dbReference type="Pfam" id="PF16641">
    <property type="entry name" value="CLIP1_ZNF"/>
    <property type="match status" value="2"/>
</dbReference>
<dbReference type="AlphaFoldDB" id="A0A8B7UBP0"/>
<feature type="compositionally biased region" description="Polar residues" evidence="6">
    <location>
        <begin position="354"/>
        <end position="363"/>
    </location>
</feature>
<gene>
    <name evidence="8" type="primary">LOC109684610</name>
</gene>
<feature type="compositionally biased region" description="Polar residues" evidence="6">
    <location>
        <begin position="28"/>
        <end position="40"/>
    </location>
</feature>
<feature type="domain" description="CLIP1 zinc knuckle" evidence="7">
    <location>
        <begin position="432"/>
        <end position="449"/>
    </location>
</feature>
<dbReference type="GO" id="GO:0005874">
    <property type="term" value="C:microtubule"/>
    <property type="evidence" value="ECO:0007669"/>
    <property type="project" value="UniProtKB-KW"/>
</dbReference>
<evidence type="ECO:0000256" key="1">
    <source>
        <dbReference type="ARBA" id="ARBA00004245"/>
    </source>
</evidence>
<evidence type="ECO:0000259" key="7">
    <source>
        <dbReference type="Pfam" id="PF16641"/>
    </source>
</evidence>
<keyword evidence="5" id="KW-0206">Cytoskeleton</keyword>
<reference evidence="8" key="1">
    <citation type="submission" date="2025-08" db="UniProtKB">
        <authorList>
            <consortium name="RefSeq"/>
        </authorList>
    </citation>
    <scope>IDENTIFICATION</scope>
    <source>
        <tissue evidence="8">Leukocyte</tissue>
    </source>
</reference>
<keyword evidence="2" id="KW-0963">Cytoplasm</keyword>
<feature type="compositionally biased region" description="Basic and acidic residues" evidence="6">
    <location>
        <begin position="58"/>
        <end position="72"/>
    </location>
</feature>
<evidence type="ECO:0000313" key="8">
    <source>
        <dbReference type="RefSeq" id="XP_020016659.1"/>
    </source>
</evidence>
<protein>
    <submittedName>
        <fullName evidence="8">Protein diaphanous homolog 1-like</fullName>
    </submittedName>
</protein>
<dbReference type="OrthoDB" id="5412539at2759"/>
<accession>A0A8B7UBP0</accession>
<evidence type="ECO:0000256" key="3">
    <source>
        <dbReference type="ARBA" id="ARBA00022701"/>
    </source>
</evidence>
<evidence type="ECO:0000256" key="4">
    <source>
        <dbReference type="ARBA" id="ARBA00023054"/>
    </source>
</evidence>
<evidence type="ECO:0000256" key="5">
    <source>
        <dbReference type="ARBA" id="ARBA00023212"/>
    </source>
</evidence>
<sequence>MEKPHEVGAAGEGSGYGAAVISLPPSPQESRPAQEENNSWGWAGPGRVGVTPAWRPPFRLERGHGHPGPEGRLRKRKGPDQTLTEPATRPAHLGDPGLSVGHRGFRVRCRGLGPAREARGARAAAGAGRAEGEEGARPATPLTASDAAVCQPPPPAPLQQQQQQQPPGPPPPGASARGGEERDAPPPPPPRGQEKTPHGSAPRPPPPPPPPFCLRPPQRPRGQPVASAALDPKSGLQKGLLGAELFFIFVFQLEEERSVLNNQLLEMKKRESKYIKDADEEKASLQKSISITSALLTEKDAELEKLRNEVTVLRGENASAKSLHSVVQTLESDKVKLELKVKNLELQLKENKRQLSSSSGNTDTHAEEDERAQESQQMIDFLNSVIVDLQRKNQDLKMKVEMMSEAALNGNGDDLNIYDSDDQEKQSKKKPRLFCDICDCFDLHDTEDCPTQAQMSEDPPHSTHHGSRSEERPYCEICEMFGHWATNCNDDETF</sequence>
<keyword evidence="4" id="KW-0175">Coiled coil</keyword>
<dbReference type="KEGG" id="ccan:109684610"/>
<proteinExistence type="predicted"/>
<feature type="domain" description="CLIP1 zinc knuckle" evidence="7">
    <location>
        <begin position="472"/>
        <end position="488"/>
    </location>
</feature>
<feature type="region of interest" description="Disordered" evidence="6">
    <location>
        <begin position="1"/>
        <end position="230"/>
    </location>
</feature>
<feature type="compositionally biased region" description="Pro residues" evidence="6">
    <location>
        <begin position="202"/>
        <end position="219"/>
    </location>
</feature>
<evidence type="ECO:0000256" key="6">
    <source>
        <dbReference type="SAM" id="MobiDB-lite"/>
    </source>
</evidence>
<feature type="region of interest" description="Disordered" evidence="6">
    <location>
        <begin position="352"/>
        <end position="374"/>
    </location>
</feature>
<dbReference type="SUPFAM" id="SSF81995">
    <property type="entry name" value="beta-sandwich domain of Sec23/24"/>
    <property type="match status" value="1"/>
</dbReference>
<dbReference type="RefSeq" id="XP_020016659.1">
    <property type="nucleotide sequence ID" value="XM_020161070.1"/>
</dbReference>
<keyword evidence="3" id="KW-0493">Microtubule</keyword>
<evidence type="ECO:0000256" key="2">
    <source>
        <dbReference type="ARBA" id="ARBA00022490"/>
    </source>
</evidence>
<comment type="subcellular location">
    <subcellularLocation>
        <location evidence="1">Cytoplasm</location>
        <location evidence="1">Cytoskeleton</location>
    </subcellularLocation>
</comment>